<organism evidence="5 6">
    <name type="scientific">Dethiobacter alkaliphilus AHT 1</name>
    <dbReference type="NCBI Taxonomy" id="555088"/>
    <lineage>
        <taxon>Bacteria</taxon>
        <taxon>Bacillati</taxon>
        <taxon>Bacillota</taxon>
        <taxon>Dethiobacteria</taxon>
        <taxon>Dethiobacterales</taxon>
        <taxon>Dethiobacteraceae</taxon>
        <taxon>Dethiobacter</taxon>
    </lineage>
</organism>
<gene>
    <name evidence="5" type="ORF">DealDRAFT_2920</name>
</gene>
<dbReference type="Proteomes" id="UP000006443">
    <property type="component" value="Unassembled WGS sequence"/>
</dbReference>
<evidence type="ECO:0000256" key="3">
    <source>
        <dbReference type="ARBA" id="ARBA00023004"/>
    </source>
</evidence>
<comment type="caution">
    <text evidence="5">The sequence shown here is derived from an EMBL/GenBank/DDBJ whole genome shotgun (WGS) entry which is preliminary data.</text>
</comment>
<dbReference type="AlphaFoldDB" id="C0GKB1"/>
<dbReference type="InterPro" id="IPR058240">
    <property type="entry name" value="rSAM_sf"/>
</dbReference>
<evidence type="ECO:0000313" key="5">
    <source>
        <dbReference type="EMBL" id="EEG76226.1"/>
    </source>
</evidence>
<accession>C0GKB1</accession>
<name>C0GKB1_DETAL</name>
<dbReference type="SUPFAM" id="SSF102114">
    <property type="entry name" value="Radical SAM enzymes"/>
    <property type="match status" value="1"/>
</dbReference>
<keyword evidence="3" id="KW-0408">Iron</keyword>
<evidence type="ECO:0000256" key="1">
    <source>
        <dbReference type="ARBA" id="ARBA00022691"/>
    </source>
</evidence>
<keyword evidence="2" id="KW-0479">Metal-binding</keyword>
<proteinExistence type="predicted"/>
<keyword evidence="1" id="KW-0949">S-adenosyl-L-methionine</keyword>
<reference evidence="5 6" key="1">
    <citation type="submission" date="2009-02" db="EMBL/GenBank/DDBJ databases">
        <title>Sequencing of the draft genome and assembly of Dethiobacter alkaliphilus AHT 1.</title>
        <authorList>
            <consortium name="US DOE Joint Genome Institute (JGI-PGF)"/>
            <person name="Lucas S."/>
            <person name="Copeland A."/>
            <person name="Lapidus A."/>
            <person name="Glavina del Rio T."/>
            <person name="Dalin E."/>
            <person name="Tice H."/>
            <person name="Bruce D."/>
            <person name="Goodwin L."/>
            <person name="Pitluck S."/>
            <person name="Larimer F."/>
            <person name="Land M.L."/>
            <person name="Hauser L."/>
            <person name="Muyzer G."/>
        </authorList>
    </citation>
    <scope>NUCLEOTIDE SEQUENCE [LARGE SCALE GENOMIC DNA]</scope>
    <source>
        <strain evidence="5 6">AHT 1</strain>
    </source>
</reference>
<dbReference type="SFLD" id="SFLDS00029">
    <property type="entry name" value="Radical_SAM"/>
    <property type="match status" value="1"/>
</dbReference>
<sequence length="289" mass="32102">MTTASLAGLLEEAFEVRQANFSKEIEFVYPQNTLPLRSTGENCLLNCSHCGGHYLKGMKPLEEAWQKEGEGKKSFLLSGSCDKEGQVPHLKRWEEIKLLSSRGSLNFHSGLVGEKEAEKIGSLASVVSFDFIVDQETIDNVYGLGVSPQRYISSYRYLKKYVKVVPHLCIGLNKGEIKGEYKALETLKEEGAEALSFIVFRPTKNTDFAKFPPPPLEEVAKLIAKARTMFPTSPIYLGCMRPGGRYRGELDTLALRAGVNKIVHPSPPARKMAEELGLVVRRGEECCSL</sequence>
<keyword evidence="4" id="KW-0411">Iron-sulfur</keyword>
<dbReference type="GO" id="GO:0003824">
    <property type="term" value="F:catalytic activity"/>
    <property type="evidence" value="ECO:0007669"/>
    <property type="project" value="InterPro"/>
</dbReference>
<evidence type="ECO:0000256" key="2">
    <source>
        <dbReference type="ARBA" id="ARBA00022723"/>
    </source>
</evidence>
<dbReference type="InterPro" id="IPR007197">
    <property type="entry name" value="rSAM"/>
</dbReference>
<dbReference type="Gene3D" id="3.20.20.70">
    <property type="entry name" value="Aldolase class I"/>
    <property type="match status" value="1"/>
</dbReference>
<keyword evidence="6" id="KW-1185">Reference proteome</keyword>
<dbReference type="GO" id="GO:0046872">
    <property type="term" value="F:metal ion binding"/>
    <property type="evidence" value="ECO:0007669"/>
    <property type="project" value="UniProtKB-KW"/>
</dbReference>
<protein>
    <submittedName>
        <fullName evidence="5">Radical SAM domain protein</fullName>
    </submittedName>
</protein>
<evidence type="ECO:0000313" key="6">
    <source>
        <dbReference type="Proteomes" id="UP000006443"/>
    </source>
</evidence>
<dbReference type="eggNOG" id="COG1856">
    <property type="taxonomic scope" value="Bacteria"/>
</dbReference>
<dbReference type="PANTHER" id="PTHR43288">
    <property type="entry name" value="BIOTIN SYNTHASE-RELATED PROTEIN, RADICAL SAM SUPERFAMILY"/>
    <property type="match status" value="1"/>
</dbReference>
<dbReference type="PANTHER" id="PTHR43288:SF2">
    <property type="entry name" value="RADICAL SAM CORE DOMAIN-CONTAINING PROTEIN"/>
    <property type="match status" value="1"/>
</dbReference>
<dbReference type="InterPro" id="IPR013785">
    <property type="entry name" value="Aldolase_TIM"/>
</dbReference>
<evidence type="ECO:0000256" key="4">
    <source>
        <dbReference type="ARBA" id="ARBA00023014"/>
    </source>
</evidence>
<dbReference type="GO" id="GO:0051536">
    <property type="term" value="F:iron-sulfur cluster binding"/>
    <property type="evidence" value="ECO:0007669"/>
    <property type="project" value="UniProtKB-KW"/>
</dbReference>
<dbReference type="EMBL" id="ACJM01000022">
    <property type="protein sequence ID" value="EEG76226.1"/>
    <property type="molecule type" value="Genomic_DNA"/>
</dbReference>
<dbReference type="STRING" id="555088.DealDRAFT_2920"/>
<dbReference type="SFLD" id="SFLDG01113">
    <property type="entry name" value="Uncharacterised_Radical_SAM_Su"/>
    <property type="match status" value="1"/>
</dbReference>
<dbReference type="OrthoDB" id="5420460at2"/>